<dbReference type="EC" id="3.1.2.6" evidence="5"/>
<evidence type="ECO:0000256" key="8">
    <source>
        <dbReference type="ARBA" id="ARBA00022833"/>
    </source>
</evidence>
<proteinExistence type="inferred from homology"/>
<dbReference type="HAMAP" id="MF_01374">
    <property type="entry name" value="Glyoxalase_2"/>
    <property type="match status" value="1"/>
</dbReference>
<dbReference type="InterPro" id="IPR036866">
    <property type="entry name" value="RibonucZ/Hydroxyglut_hydro"/>
</dbReference>
<comment type="catalytic activity">
    <reaction evidence="1">
        <text>an S-(2-hydroxyacyl)glutathione + H2O = a 2-hydroxy carboxylate + glutathione + H(+)</text>
        <dbReference type="Rhea" id="RHEA:21864"/>
        <dbReference type="ChEBI" id="CHEBI:15377"/>
        <dbReference type="ChEBI" id="CHEBI:15378"/>
        <dbReference type="ChEBI" id="CHEBI:57925"/>
        <dbReference type="ChEBI" id="CHEBI:58896"/>
        <dbReference type="ChEBI" id="CHEBI:71261"/>
        <dbReference type="EC" id="3.1.2.6"/>
    </reaction>
</comment>
<dbReference type="InterPro" id="IPR032282">
    <property type="entry name" value="HAGH_C"/>
</dbReference>
<dbReference type="PANTHER" id="PTHR11935">
    <property type="entry name" value="BETA LACTAMASE DOMAIN"/>
    <property type="match status" value="1"/>
</dbReference>
<gene>
    <name evidence="11" type="primary">hagh</name>
    <name evidence="11" type="ORF">CEXT_521291</name>
</gene>
<dbReference type="EMBL" id="BPLR01004561">
    <property type="protein sequence ID" value="GIX95775.1"/>
    <property type="molecule type" value="Genomic_DNA"/>
</dbReference>
<dbReference type="CDD" id="cd07723">
    <property type="entry name" value="hydroxyacylglutathione_hydrolase_MBL-fold"/>
    <property type="match status" value="1"/>
</dbReference>
<dbReference type="InterPro" id="IPR017782">
    <property type="entry name" value="Hydroxyacylglutathione_Hdrlase"/>
</dbReference>
<dbReference type="Pfam" id="PF16123">
    <property type="entry name" value="HAGH_C"/>
    <property type="match status" value="1"/>
</dbReference>
<name>A0AAV4PGY7_CAEEX</name>
<dbReference type="InterPro" id="IPR035680">
    <property type="entry name" value="Clx_II_MBL"/>
</dbReference>
<dbReference type="NCBIfam" id="TIGR03413">
    <property type="entry name" value="GSH_gloB"/>
    <property type="match status" value="1"/>
</dbReference>
<dbReference type="GO" id="GO:0004416">
    <property type="term" value="F:hydroxyacylglutathione hydrolase activity"/>
    <property type="evidence" value="ECO:0007669"/>
    <property type="project" value="UniProtKB-EC"/>
</dbReference>
<dbReference type="GO" id="GO:0019243">
    <property type="term" value="P:methylglyoxal catabolic process to D-lactate via S-lactoyl-glutathione"/>
    <property type="evidence" value="ECO:0007669"/>
    <property type="project" value="InterPro"/>
</dbReference>
<dbReference type="SUPFAM" id="SSF56281">
    <property type="entry name" value="Metallo-hydrolase/oxidoreductase"/>
    <property type="match status" value="1"/>
</dbReference>
<organism evidence="11 12">
    <name type="scientific">Caerostris extrusa</name>
    <name type="common">Bark spider</name>
    <name type="synonym">Caerostris bankana</name>
    <dbReference type="NCBI Taxonomy" id="172846"/>
    <lineage>
        <taxon>Eukaryota</taxon>
        <taxon>Metazoa</taxon>
        <taxon>Ecdysozoa</taxon>
        <taxon>Arthropoda</taxon>
        <taxon>Chelicerata</taxon>
        <taxon>Arachnida</taxon>
        <taxon>Araneae</taxon>
        <taxon>Araneomorphae</taxon>
        <taxon>Entelegynae</taxon>
        <taxon>Araneoidea</taxon>
        <taxon>Araneidae</taxon>
        <taxon>Caerostris</taxon>
    </lineage>
</organism>
<reference evidence="11 12" key="1">
    <citation type="submission" date="2021-06" db="EMBL/GenBank/DDBJ databases">
        <title>Caerostris extrusa draft genome.</title>
        <authorList>
            <person name="Kono N."/>
            <person name="Arakawa K."/>
        </authorList>
    </citation>
    <scope>NUCLEOTIDE SEQUENCE [LARGE SCALE GENOMIC DNA]</scope>
</reference>
<evidence type="ECO:0000256" key="9">
    <source>
        <dbReference type="ARBA" id="ARBA00031044"/>
    </source>
</evidence>
<dbReference type="SMART" id="SM00849">
    <property type="entry name" value="Lactamase_B"/>
    <property type="match status" value="1"/>
</dbReference>
<evidence type="ECO:0000313" key="11">
    <source>
        <dbReference type="EMBL" id="GIX95775.1"/>
    </source>
</evidence>
<dbReference type="Pfam" id="PF00753">
    <property type="entry name" value="Lactamase_B"/>
    <property type="match status" value="1"/>
</dbReference>
<evidence type="ECO:0000259" key="10">
    <source>
        <dbReference type="SMART" id="SM00849"/>
    </source>
</evidence>
<dbReference type="PANTHER" id="PTHR11935:SF94">
    <property type="entry name" value="TENZING NORGAY, ISOFORM C"/>
    <property type="match status" value="1"/>
</dbReference>
<keyword evidence="12" id="KW-1185">Reference proteome</keyword>
<evidence type="ECO:0000256" key="7">
    <source>
        <dbReference type="ARBA" id="ARBA00022801"/>
    </source>
</evidence>
<comment type="similarity">
    <text evidence="4">Belongs to the metallo-beta-lactamase superfamily. Glyoxalase II family.</text>
</comment>
<dbReference type="AlphaFoldDB" id="A0AAV4PGY7"/>
<evidence type="ECO:0000256" key="2">
    <source>
        <dbReference type="ARBA" id="ARBA00001947"/>
    </source>
</evidence>
<comment type="caution">
    <text evidence="11">The sequence shown here is derived from an EMBL/GenBank/DDBJ whole genome shotgun (WGS) entry which is preliminary data.</text>
</comment>
<dbReference type="GO" id="GO:0031123">
    <property type="term" value="P:RNA 3'-end processing"/>
    <property type="evidence" value="ECO:0007669"/>
    <property type="project" value="UniProtKB-ARBA"/>
</dbReference>
<protein>
    <recommendedName>
        <fullName evidence="5">hydroxyacylglutathione hydrolase</fullName>
        <ecNumber evidence="5">3.1.2.6</ecNumber>
    </recommendedName>
    <alternativeName>
        <fullName evidence="9">Glyoxalase II</fullName>
    </alternativeName>
</protein>
<dbReference type="Gene3D" id="3.60.15.10">
    <property type="entry name" value="Ribonuclease Z/Hydroxyacylglutathione hydrolase-like"/>
    <property type="match status" value="1"/>
</dbReference>
<keyword evidence="8" id="KW-0862">Zinc</keyword>
<sequence length="272" mass="30774">MVLNFLTLFKYSWKTSSYFVSSRRLYSSQFSKYDSISDRYKIHILPALSDNYMYLLTDKFLKFGIAVDPVEPEKIMKTLAMEELELRAVITTHHHYDHAGGNKLISEMKKNLTIYGGDERIEALTNKISHNEILKIGDIVIRCLHTPCHTSGHVCYFIDCETIPEPICFTGDTLFIGGCGRFFEGSANDMLQSLDILSALPLSTKIYCGHEYSLNNLKYALSIEPDNEEALNKFKEIQEKLKKSEPSVPSKLAISHATLLPGVKMLSPVTFG</sequence>
<keyword evidence="6" id="KW-0479">Metal-binding</keyword>
<evidence type="ECO:0000256" key="4">
    <source>
        <dbReference type="ARBA" id="ARBA00006759"/>
    </source>
</evidence>
<evidence type="ECO:0000256" key="5">
    <source>
        <dbReference type="ARBA" id="ARBA00011917"/>
    </source>
</evidence>
<evidence type="ECO:0000313" key="12">
    <source>
        <dbReference type="Proteomes" id="UP001054945"/>
    </source>
</evidence>
<dbReference type="Proteomes" id="UP001054945">
    <property type="component" value="Unassembled WGS sequence"/>
</dbReference>
<keyword evidence="7 11" id="KW-0378">Hydrolase</keyword>
<comment type="cofactor">
    <cofactor evidence="2">
        <name>Zn(2+)</name>
        <dbReference type="ChEBI" id="CHEBI:29105"/>
    </cofactor>
</comment>
<evidence type="ECO:0000256" key="6">
    <source>
        <dbReference type="ARBA" id="ARBA00022723"/>
    </source>
</evidence>
<accession>A0AAV4PGY7</accession>
<dbReference type="InterPro" id="IPR001279">
    <property type="entry name" value="Metallo-B-lactamas"/>
</dbReference>
<evidence type="ECO:0000256" key="3">
    <source>
        <dbReference type="ARBA" id="ARBA00004963"/>
    </source>
</evidence>
<dbReference type="GO" id="GO:0046872">
    <property type="term" value="F:metal ion binding"/>
    <property type="evidence" value="ECO:0007669"/>
    <property type="project" value="UniProtKB-KW"/>
</dbReference>
<feature type="domain" description="Metallo-beta-lactamase" evidence="10">
    <location>
        <begin position="50"/>
        <end position="210"/>
    </location>
</feature>
<evidence type="ECO:0000256" key="1">
    <source>
        <dbReference type="ARBA" id="ARBA00001623"/>
    </source>
</evidence>
<comment type="pathway">
    <text evidence="3">Secondary metabolite metabolism; methylglyoxal degradation; (R)-lactate from methylglyoxal: step 2/2.</text>
</comment>